<name>A0AAV0DHL8_9ASTE</name>
<organism evidence="1 2">
    <name type="scientific">Cuscuta epithymum</name>
    <dbReference type="NCBI Taxonomy" id="186058"/>
    <lineage>
        <taxon>Eukaryota</taxon>
        <taxon>Viridiplantae</taxon>
        <taxon>Streptophyta</taxon>
        <taxon>Embryophyta</taxon>
        <taxon>Tracheophyta</taxon>
        <taxon>Spermatophyta</taxon>
        <taxon>Magnoliopsida</taxon>
        <taxon>eudicotyledons</taxon>
        <taxon>Gunneridae</taxon>
        <taxon>Pentapetalae</taxon>
        <taxon>asterids</taxon>
        <taxon>lamiids</taxon>
        <taxon>Solanales</taxon>
        <taxon>Convolvulaceae</taxon>
        <taxon>Cuscuteae</taxon>
        <taxon>Cuscuta</taxon>
        <taxon>Cuscuta subgen. Cuscuta</taxon>
    </lineage>
</organism>
<protein>
    <submittedName>
        <fullName evidence="1">Uncharacterized protein</fullName>
    </submittedName>
</protein>
<evidence type="ECO:0000313" key="2">
    <source>
        <dbReference type="Proteomes" id="UP001152523"/>
    </source>
</evidence>
<proteinExistence type="predicted"/>
<dbReference type="EMBL" id="CAMAPF010000106">
    <property type="protein sequence ID" value="CAH9099913.1"/>
    <property type="molecule type" value="Genomic_DNA"/>
</dbReference>
<dbReference type="AlphaFoldDB" id="A0AAV0DHL8"/>
<sequence>MFFSTMGKGGAIYSSNKCDESTRVSNLTAEGSPQSGGTGIRMCAALNAVGGCDVVLNAVVACLQRESSMIELVTEGSPCGRGPRVAEGVVQPKASHTPKAPKCRRLLFSAIFSQ</sequence>
<comment type="caution">
    <text evidence="1">The sequence shown here is derived from an EMBL/GenBank/DDBJ whole genome shotgun (WGS) entry which is preliminary data.</text>
</comment>
<evidence type="ECO:0000313" key="1">
    <source>
        <dbReference type="EMBL" id="CAH9099913.1"/>
    </source>
</evidence>
<accession>A0AAV0DHL8</accession>
<dbReference type="Proteomes" id="UP001152523">
    <property type="component" value="Unassembled WGS sequence"/>
</dbReference>
<gene>
    <name evidence="1" type="ORF">CEPIT_LOCUS15142</name>
</gene>
<reference evidence="1" key="1">
    <citation type="submission" date="2022-07" db="EMBL/GenBank/DDBJ databases">
        <authorList>
            <person name="Macas J."/>
            <person name="Novak P."/>
            <person name="Neumann P."/>
        </authorList>
    </citation>
    <scope>NUCLEOTIDE SEQUENCE</scope>
</reference>
<keyword evidence="2" id="KW-1185">Reference proteome</keyword>